<dbReference type="AlphaFoldDB" id="A0A6I1EGQ3"/>
<dbReference type="GO" id="GO:0005975">
    <property type="term" value="P:carbohydrate metabolic process"/>
    <property type="evidence" value="ECO:0007669"/>
    <property type="project" value="InterPro"/>
</dbReference>
<dbReference type="Gene3D" id="3.40.120.10">
    <property type="entry name" value="Alpha-D-Glucose-1,6-Bisphosphate, subunit A, domain 3"/>
    <property type="match status" value="1"/>
</dbReference>
<dbReference type="InterPro" id="IPR016055">
    <property type="entry name" value="A-D-PHexomutase_a/b/a-I/II/III"/>
</dbReference>
<dbReference type="SUPFAM" id="SSF53738">
    <property type="entry name" value="Phosphoglucomutase, first 3 domains"/>
    <property type="match status" value="1"/>
</dbReference>
<evidence type="ECO:0000256" key="4">
    <source>
        <dbReference type="ARBA" id="ARBA00022723"/>
    </source>
</evidence>
<feature type="domain" description="Alpha-D-phosphohexomutase alpha/beta/alpha" evidence="7">
    <location>
        <begin position="7"/>
        <end position="137"/>
    </location>
</feature>
<dbReference type="EC" id="5.4.2.8" evidence="8"/>
<keyword evidence="3" id="KW-0597">Phosphoprotein</keyword>
<dbReference type="PANTHER" id="PTHR43771">
    <property type="entry name" value="PHOSPHOMANNOMUTASE"/>
    <property type="match status" value="1"/>
</dbReference>
<reference evidence="8 9" key="1">
    <citation type="submission" date="2019-10" db="EMBL/GenBank/DDBJ databases">
        <title>Genome diversity of Sutterella seckii.</title>
        <authorList>
            <person name="Chaplin A.V."/>
            <person name="Sokolova S.R."/>
            <person name="Mosin K.A."/>
            <person name="Ivanova E.L."/>
            <person name="Kochetkova T.O."/>
            <person name="Goltsov A.Y."/>
            <person name="Trofimov D.Y."/>
            <person name="Efimov B.A."/>
        </authorList>
    </citation>
    <scope>NUCLEOTIDE SEQUENCE [LARGE SCALE GENOMIC DNA]</scope>
    <source>
        <strain evidence="8 9">ASD393</strain>
    </source>
</reference>
<evidence type="ECO:0000256" key="6">
    <source>
        <dbReference type="ARBA" id="ARBA00023235"/>
    </source>
</evidence>
<dbReference type="GO" id="GO:0004615">
    <property type="term" value="F:phosphomannomutase activity"/>
    <property type="evidence" value="ECO:0007669"/>
    <property type="project" value="UniProtKB-EC"/>
</dbReference>
<evidence type="ECO:0000313" key="8">
    <source>
        <dbReference type="EMBL" id="KAB7654105.1"/>
    </source>
</evidence>
<dbReference type="EC" id="5.4.2.2" evidence="8"/>
<dbReference type="GO" id="GO:0004614">
    <property type="term" value="F:phosphoglucomutase activity"/>
    <property type="evidence" value="ECO:0007669"/>
    <property type="project" value="UniProtKB-EC"/>
</dbReference>
<keyword evidence="5" id="KW-0460">Magnesium</keyword>
<dbReference type="InterPro" id="IPR005844">
    <property type="entry name" value="A-D-PHexomutase_a/b/a-I"/>
</dbReference>
<accession>A0A6I1EGQ3</accession>
<comment type="similarity">
    <text evidence="2">Belongs to the phosphohexose mutase family.</text>
</comment>
<organism evidence="8 9">
    <name type="scientific">Sutterella seckii</name>
    <dbReference type="NCBI Taxonomy" id="1944635"/>
    <lineage>
        <taxon>Bacteria</taxon>
        <taxon>Pseudomonadati</taxon>
        <taxon>Pseudomonadota</taxon>
        <taxon>Betaproteobacteria</taxon>
        <taxon>Burkholderiales</taxon>
        <taxon>Sutterellaceae</taxon>
        <taxon>Sutterella</taxon>
    </lineage>
</organism>
<sequence length="174" mass="18786">MKVDASIFKAYDIRGVVDQTLTEDAVLAVGRVLGNLALDKGAGRFCVGRDGRLTGERLQNALVEGIASTGMDVLDVGAVPTPVLYYATKYFDCGTGVAVTGSHNPPEYNGLKMMVAGVTLFADQIQNVRERIEREDWLTAVAPGSIERVDAVTPYVEKVIDGVRLSRRLKVVVD</sequence>
<dbReference type="PROSITE" id="PS00710">
    <property type="entry name" value="PGM_PMM"/>
    <property type="match status" value="1"/>
</dbReference>
<keyword evidence="4" id="KW-0479">Metal-binding</keyword>
<feature type="non-terminal residue" evidence="8">
    <location>
        <position position="174"/>
    </location>
</feature>
<comment type="cofactor">
    <cofactor evidence="1">
        <name>Mg(2+)</name>
        <dbReference type="ChEBI" id="CHEBI:18420"/>
    </cofactor>
</comment>
<protein>
    <submittedName>
        <fullName evidence="8">Phosphomannomutase/phosphoglucomutase</fullName>
        <ecNumber evidence="8">5.4.2.2</ecNumber>
        <ecNumber evidence="8">5.4.2.8</ecNumber>
    </submittedName>
</protein>
<evidence type="ECO:0000256" key="2">
    <source>
        <dbReference type="ARBA" id="ARBA00010231"/>
    </source>
</evidence>
<evidence type="ECO:0000313" key="9">
    <source>
        <dbReference type="Proteomes" id="UP000430564"/>
    </source>
</evidence>
<proteinExistence type="inferred from homology"/>
<dbReference type="Proteomes" id="UP000430564">
    <property type="component" value="Unassembled WGS sequence"/>
</dbReference>
<evidence type="ECO:0000256" key="1">
    <source>
        <dbReference type="ARBA" id="ARBA00001946"/>
    </source>
</evidence>
<comment type="caution">
    <text evidence="8">The sequence shown here is derived from an EMBL/GenBank/DDBJ whole genome shotgun (WGS) entry which is preliminary data.</text>
</comment>
<keyword evidence="6 8" id="KW-0413">Isomerase</keyword>
<evidence type="ECO:0000256" key="3">
    <source>
        <dbReference type="ARBA" id="ARBA00022553"/>
    </source>
</evidence>
<dbReference type="EMBL" id="WEHX01000111">
    <property type="protein sequence ID" value="KAB7654105.1"/>
    <property type="molecule type" value="Genomic_DNA"/>
</dbReference>
<dbReference type="InterPro" id="IPR016066">
    <property type="entry name" value="A-D-PHexomutase_CS"/>
</dbReference>
<dbReference type="Pfam" id="PF02878">
    <property type="entry name" value="PGM_PMM_I"/>
    <property type="match status" value="1"/>
</dbReference>
<name>A0A6I1EGQ3_9BURK</name>
<gene>
    <name evidence="8" type="ORF">GBM95_10545</name>
</gene>
<evidence type="ECO:0000256" key="5">
    <source>
        <dbReference type="ARBA" id="ARBA00022842"/>
    </source>
</evidence>
<dbReference type="PANTHER" id="PTHR43771:SF2">
    <property type="entry name" value="PHOSPHOMANNOMUTASE_PHOSPHOGLUCOMUTASE"/>
    <property type="match status" value="1"/>
</dbReference>
<dbReference type="GO" id="GO:0000287">
    <property type="term" value="F:magnesium ion binding"/>
    <property type="evidence" value="ECO:0007669"/>
    <property type="project" value="InterPro"/>
</dbReference>
<evidence type="ECO:0000259" key="7">
    <source>
        <dbReference type="Pfam" id="PF02878"/>
    </source>
</evidence>